<reference evidence="2 3" key="1">
    <citation type="submission" date="2013-08" db="EMBL/GenBank/DDBJ databases">
        <title>The genome sequence of Knoellia sinensis.</title>
        <authorList>
            <person name="Zhu W."/>
            <person name="Wang G."/>
        </authorList>
    </citation>
    <scope>NUCLEOTIDE SEQUENCE [LARGE SCALE GENOMIC DNA]</scope>
    <source>
        <strain evidence="2 3">KCTC 19936</strain>
    </source>
</reference>
<proteinExistence type="predicted"/>
<evidence type="ECO:0008006" key="4">
    <source>
        <dbReference type="Google" id="ProtNLM"/>
    </source>
</evidence>
<keyword evidence="3" id="KW-1185">Reference proteome</keyword>
<evidence type="ECO:0000313" key="2">
    <source>
        <dbReference type="EMBL" id="KGN32276.1"/>
    </source>
</evidence>
<feature type="compositionally biased region" description="Basic and acidic residues" evidence="1">
    <location>
        <begin position="9"/>
        <end position="20"/>
    </location>
</feature>
<evidence type="ECO:0000256" key="1">
    <source>
        <dbReference type="SAM" id="MobiDB-lite"/>
    </source>
</evidence>
<dbReference type="eggNOG" id="ENOG502ZJGC">
    <property type="taxonomic scope" value="Bacteria"/>
</dbReference>
<dbReference type="Gene3D" id="3.30.1310.10">
    <property type="entry name" value="Nucleoid-associated protein YbaB-like domain"/>
    <property type="match status" value="1"/>
</dbReference>
<dbReference type="STRING" id="1385520.N802_18100"/>
<dbReference type="Proteomes" id="UP000030002">
    <property type="component" value="Unassembled WGS sequence"/>
</dbReference>
<gene>
    <name evidence="2" type="ORF">N802_18100</name>
</gene>
<dbReference type="EMBL" id="AVPJ01000007">
    <property type="protein sequence ID" value="KGN32276.1"/>
    <property type="molecule type" value="Genomic_DNA"/>
</dbReference>
<accession>A0A0A0J9I5</accession>
<sequence length="147" mass="15483">MLAMSTTPEEDRRRARRWDDPDGAVEAAQERARLATDWSAQMMALTGTGEAERGGISVEVDAEGVLRRLSVTDVVASKGGRVVELGVLTAVRAAQSDVVQQAEALTAQAWGADSRTAQIVSQEYGANLTAPSTQALPNTSGPDGGTW</sequence>
<dbReference type="InterPro" id="IPR036894">
    <property type="entry name" value="YbaB-like_sf"/>
</dbReference>
<protein>
    <recommendedName>
        <fullName evidence="4">YbaB/EbfC DNA-binding family protein</fullName>
    </recommendedName>
</protein>
<comment type="caution">
    <text evidence="2">The sequence shown here is derived from an EMBL/GenBank/DDBJ whole genome shotgun (WGS) entry which is preliminary data.</text>
</comment>
<dbReference type="AlphaFoldDB" id="A0A0A0J9I5"/>
<name>A0A0A0J9I5_9MICO</name>
<organism evidence="2 3">
    <name type="scientific">Knoellia sinensis KCTC 19936</name>
    <dbReference type="NCBI Taxonomy" id="1385520"/>
    <lineage>
        <taxon>Bacteria</taxon>
        <taxon>Bacillati</taxon>
        <taxon>Actinomycetota</taxon>
        <taxon>Actinomycetes</taxon>
        <taxon>Micrococcales</taxon>
        <taxon>Intrasporangiaceae</taxon>
        <taxon>Knoellia</taxon>
    </lineage>
</organism>
<evidence type="ECO:0000313" key="3">
    <source>
        <dbReference type="Proteomes" id="UP000030002"/>
    </source>
</evidence>
<feature type="region of interest" description="Disordered" evidence="1">
    <location>
        <begin position="1"/>
        <end position="29"/>
    </location>
</feature>